<dbReference type="eggNOG" id="COG0457">
    <property type="taxonomic scope" value="Bacteria"/>
</dbReference>
<dbReference type="EMBL" id="AGQV01000005">
    <property type="protein sequence ID" value="EHH67928.1"/>
    <property type="molecule type" value="Genomic_DNA"/>
</dbReference>
<dbReference type="Pfam" id="PF13432">
    <property type="entry name" value="TPR_16"/>
    <property type="match status" value="2"/>
</dbReference>
<feature type="repeat" description="TPR" evidence="1">
    <location>
        <begin position="61"/>
        <end position="94"/>
    </location>
</feature>
<name>G6XJW6_9PROT</name>
<dbReference type="PROSITE" id="PS50005">
    <property type="entry name" value="TPR"/>
    <property type="match status" value="2"/>
</dbReference>
<accession>G6XJW6</accession>
<dbReference type="PANTHER" id="PTHR12558:SF13">
    <property type="entry name" value="CELL DIVISION CYCLE PROTEIN 27 HOMOLOG"/>
    <property type="match status" value="1"/>
</dbReference>
<dbReference type="Proteomes" id="UP000004949">
    <property type="component" value="Unassembled WGS sequence"/>
</dbReference>
<proteinExistence type="predicted"/>
<dbReference type="SMART" id="SM00028">
    <property type="entry name" value="TPR"/>
    <property type="match status" value="4"/>
</dbReference>
<dbReference type="Gene3D" id="3.40.50.2000">
    <property type="entry name" value="Glycogen Phosphorylase B"/>
    <property type="match status" value="1"/>
</dbReference>
<dbReference type="InterPro" id="IPR019734">
    <property type="entry name" value="TPR_rpt"/>
</dbReference>
<reference evidence="2 3" key="1">
    <citation type="submission" date="2011-10" db="EMBL/GenBank/DDBJ databases">
        <title>Genome sequence of Gluconobacter morbifer G707, isolated from Drosophila gut.</title>
        <authorList>
            <person name="Lee W.-J."/>
            <person name="Kim E.-K."/>
        </authorList>
    </citation>
    <scope>NUCLEOTIDE SEQUENCE [LARGE SCALE GENOMIC DNA]</scope>
    <source>
        <strain evidence="2 3">G707</strain>
    </source>
</reference>
<protein>
    <submittedName>
        <fullName evidence="2">Uncharacterized protein</fullName>
    </submittedName>
</protein>
<dbReference type="InterPro" id="IPR011990">
    <property type="entry name" value="TPR-like_helical_dom_sf"/>
</dbReference>
<evidence type="ECO:0000256" key="1">
    <source>
        <dbReference type="PROSITE-ProRule" id="PRU00339"/>
    </source>
</evidence>
<dbReference type="STRING" id="1088869.GMO_16950"/>
<dbReference type="PANTHER" id="PTHR12558">
    <property type="entry name" value="CELL DIVISION CYCLE 16,23,27"/>
    <property type="match status" value="1"/>
</dbReference>
<keyword evidence="1" id="KW-0802">TPR repeat</keyword>
<dbReference type="PATRIC" id="fig|1088869.3.peg.1690"/>
<sequence>MSLTAPQQRSQALEELLQTEPCMPDTAGATFLVGGLYERYEAWEQAAAFFSRCVVLAPEAHRSWHRLGITLFNIGDLDNGADALRRAIALAPENPDYRIDLSMVLSRQGAFQEAACLARSALELRPGDASALNNLGHAFQCMNRSGEALACYDQATQIDPGNATVRFGRATAFLRAGQFREGWAEYEWRWGACQMPRLDLAVPLWEGQSLRGKTIFVHHEQGYGDTLQFVRLVRMLAGKGAKVTLQVPLPLKRLMERVQGVTEVTATRESFLKPNYHVPLLSLPLRLKIDPSRLSSLPYLSAPLEEQVRQGGALRQALTAGQARPDLTVGLVWGGDPRPHDQRAFQTDRRRSVVLSRLAPLFAVDGVRFASFQMGAPRHQIAETGFPLYDATDGITDFADTAARLYGVDLLISVDTSMVHLAGGLGRPVWMLSRADACWRWGERQTLTPWYPTMRIFHQPVSGDWESVAVDAAEMLRKLVAIYRAHQETEAA</sequence>
<dbReference type="SUPFAM" id="SSF48452">
    <property type="entry name" value="TPR-like"/>
    <property type="match status" value="1"/>
</dbReference>
<comment type="caution">
    <text evidence="2">The sequence shown here is derived from an EMBL/GenBank/DDBJ whole genome shotgun (WGS) entry which is preliminary data.</text>
</comment>
<keyword evidence="3" id="KW-1185">Reference proteome</keyword>
<gene>
    <name evidence="2" type="ORF">GMO_16950</name>
</gene>
<evidence type="ECO:0000313" key="2">
    <source>
        <dbReference type="EMBL" id="EHH67928.1"/>
    </source>
</evidence>
<dbReference type="AlphaFoldDB" id="G6XJW6"/>
<organism evidence="2 3">
    <name type="scientific">Gluconobacter morbifer G707</name>
    <dbReference type="NCBI Taxonomy" id="1088869"/>
    <lineage>
        <taxon>Bacteria</taxon>
        <taxon>Pseudomonadati</taxon>
        <taxon>Pseudomonadota</taxon>
        <taxon>Alphaproteobacteria</taxon>
        <taxon>Acetobacterales</taxon>
        <taxon>Acetobacteraceae</taxon>
        <taxon>Gluconobacter</taxon>
    </lineage>
</organism>
<dbReference type="Gene3D" id="1.25.40.10">
    <property type="entry name" value="Tetratricopeptide repeat domain"/>
    <property type="match status" value="2"/>
</dbReference>
<evidence type="ECO:0000313" key="3">
    <source>
        <dbReference type="Proteomes" id="UP000004949"/>
    </source>
</evidence>
<feature type="repeat" description="TPR" evidence="1">
    <location>
        <begin position="129"/>
        <end position="162"/>
    </location>
</feature>
<dbReference type="SUPFAM" id="SSF53756">
    <property type="entry name" value="UDP-Glycosyltransferase/glycogen phosphorylase"/>
    <property type="match status" value="1"/>
</dbReference>